<dbReference type="Proteomes" id="UP000639643">
    <property type="component" value="Unassembled WGS sequence"/>
</dbReference>
<name>A0A8H6KJQ9_9PEZI</name>
<gene>
    <name evidence="2" type="ORF">CMUS01_06792</name>
</gene>
<comment type="caution">
    <text evidence="2">The sequence shown here is derived from an EMBL/GenBank/DDBJ whole genome shotgun (WGS) entry which is preliminary data.</text>
</comment>
<evidence type="ECO:0000313" key="2">
    <source>
        <dbReference type="EMBL" id="KAF6832777.1"/>
    </source>
</evidence>
<feature type="signal peptide" evidence="1">
    <location>
        <begin position="1"/>
        <end position="26"/>
    </location>
</feature>
<proteinExistence type="predicted"/>
<organism evidence="2 3">
    <name type="scientific">Colletotrichum musicola</name>
    <dbReference type="NCBI Taxonomy" id="2175873"/>
    <lineage>
        <taxon>Eukaryota</taxon>
        <taxon>Fungi</taxon>
        <taxon>Dikarya</taxon>
        <taxon>Ascomycota</taxon>
        <taxon>Pezizomycotina</taxon>
        <taxon>Sordariomycetes</taxon>
        <taxon>Hypocreomycetidae</taxon>
        <taxon>Glomerellales</taxon>
        <taxon>Glomerellaceae</taxon>
        <taxon>Colletotrichum</taxon>
        <taxon>Colletotrichum orchidearum species complex</taxon>
    </lineage>
</organism>
<feature type="non-terminal residue" evidence="2">
    <location>
        <position position="287"/>
    </location>
</feature>
<protein>
    <submittedName>
        <fullName evidence="2">Uncharacterized protein</fullName>
    </submittedName>
</protein>
<reference evidence="2" key="1">
    <citation type="journal article" date="2020" name="Phytopathology">
        <title>Genome Sequence Resources of Colletotrichum truncatum, C. plurivorum, C. musicola, and C. sojae: Four Species Pathogenic to Soybean (Glycine max).</title>
        <authorList>
            <person name="Rogerio F."/>
            <person name="Boufleur T.R."/>
            <person name="Ciampi-Guillardi M."/>
            <person name="Sukno S.A."/>
            <person name="Thon M.R."/>
            <person name="Massola Junior N.S."/>
            <person name="Baroncelli R."/>
        </authorList>
    </citation>
    <scope>NUCLEOTIDE SEQUENCE</scope>
    <source>
        <strain evidence="2">LFN0074</strain>
    </source>
</reference>
<sequence length="287" mass="32249">MRRKMKSTSTLSVFFVTALLFQGLAAAWNFPSLQFPLVPTWLGGSPPTPNVPEFILDAQHPWLEAHAGELAALDDPTSLLCAPLVVDTSFDPESIECGHGFDSRGLRGEDVPGDFFKRLEIDNKRCGIDCPGWDNARQRLSEMRDCPRALDEVRELKIEIRVRAGEGSTPPEDVPRLFAEVLGSMRNMDKIDWTLRDDEQNLAFAEAFLEEGVRLSATEVTANMYATWLLDAAPSVQVLEVEREYWGFPKGGKYFGYFKTWLQAASKLKELRGLNLGGMQWEAEMTE</sequence>
<feature type="chain" id="PRO_5034023954" evidence="1">
    <location>
        <begin position="27"/>
        <end position="287"/>
    </location>
</feature>
<dbReference type="EMBL" id="WIGM01000230">
    <property type="protein sequence ID" value="KAF6832777.1"/>
    <property type="molecule type" value="Genomic_DNA"/>
</dbReference>
<evidence type="ECO:0000313" key="3">
    <source>
        <dbReference type="Proteomes" id="UP000639643"/>
    </source>
</evidence>
<dbReference type="AlphaFoldDB" id="A0A8H6KJQ9"/>
<evidence type="ECO:0000256" key="1">
    <source>
        <dbReference type="SAM" id="SignalP"/>
    </source>
</evidence>
<accession>A0A8H6KJQ9</accession>
<keyword evidence="1" id="KW-0732">Signal</keyword>
<keyword evidence="3" id="KW-1185">Reference proteome</keyword>
<dbReference type="OrthoDB" id="3636801at2759"/>